<dbReference type="InterPro" id="IPR010998">
    <property type="entry name" value="Integrase_recombinase_N"/>
</dbReference>
<dbReference type="InterPro" id="IPR044068">
    <property type="entry name" value="CB"/>
</dbReference>
<evidence type="ECO:0000256" key="3">
    <source>
        <dbReference type="ARBA" id="ARBA00023172"/>
    </source>
</evidence>
<sequence>MPYFSVSPRNGKYCCQVRWIQPESGERKSKNKTFKNKASAKAWGKLQEDLIEKSISQGQDFSNIHTSLLLLRDLLEKYLSDEHVSMGRSKRYSLEAIKEFDIANTKLSNLKPKHIVDFCKERKSGGASPATIACDISHIRAVLRSAKALYEIDVNTSSIVEAMPTLRILGLIGKSNIRTRRPSNTELQKLKKGLVERQDHTYSTIPFTDILDFSILSCMRISEVCSIVWEDLNVEESWVWVRNRKDPRKKIGNHMKVPLLGDALKIVLRQKRNKKDNRIFAYNPRSVTAGFQRVRNELKIPDLRYHDLRREGASRLFELGYSVDQVAQVTGHKDLNTLWRIYTDLNPDRFIEK</sequence>
<keyword evidence="8" id="KW-1185">Reference proteome</keyword>
<dbReference type="PANTHER" id="PTHR30349:SF94">
    <property type="entry name" value="INTEGRASE_RECOMBINASE HI_1414-RELATED"/>
    <property type="match status" value="1"/>
</dbReference>
<reference evidence="8" key="1">
    <citation type="submission" date="2014-11" db="EMBL/GenBank/DDBJ databases">
        <title>Genome sequencing of Roseivirga sp. D-25.</title>
        <authorList>
            <person name="Selvaratnam C."/>
            <person name="Thevarajoo S."/>
            <person name="Goh K.M."/>
            <person name="Eee R."/>
            <person name="Chan K.-G."/>
            <person name="Chong C.S."/>
        </authorList>
    </citation>
    <scope>NUCLEOTIDE SEQUENCE [LARGE SCALE GENOMIC DNA]</scope>
    <source>
        <strain evidence="8">D-25</strain>
    </source>
</reference>
<dbReference type="EMBL" id="JSVA01000004">
    <property type="protein sequence ID" value="KOF04168.1"/>
    <property type="molecule type" value="Genomic_DNA"/>
</dbReference>
<dbReference type="InterPro" id="IPR002104">
    <property type="entry name" value="Integrase_catalytic"/>
</dbReference>
<evidence type="ECO:0000259" key="5">
    <source>
        <dbReference type="PROSITE" id="PS51898"/>
    </source>
</evidence>
<dbReference type="PATRIC" id="fig|1566026.4.peg.2591"/>
<dbReference type="Gene3D" id="1.10.150.130">
    <property type="match status" value="1"/>
</dbReference>
<keyword evidence="2 4" id="KW-0238">DNA-binding</keyword>
<dbReference type="InterPro" id="IPR050090">
    <property type="entry name" value="Tyrosine_recombinase_XerCD"/>
</dbReference>
<gene>
    <name evidence="7" type="ORF">OB69_04095</name>
</gene>
<proteinExistence type="predicted"/>
<name>A0A0L8ANX8_9BACT</name>
<dbReference type="SUPFAM" id="SSF56349">
    <property type="entry name" value="DNA breaking-rejoining enzymes"/>
    <property type="match status" value="1"/>
</dbReference>
<evidence type="ECO:0000313" key="8">
    <source>
        <dbReference type="Proteomes" id="UP000036908"/>
    </source>
</evidence>
<keyword evidence="3" id="KW-0233">DNA recombination</keyword>
<protein>
    <recommendedName>
        <fullName evidence="9">Tyr recombinase domain-containing protein</fullName>
    </recommendedName>
</protein>
<dbReference type="RefSeq" id="WP_053222408.1">
    <property type="nucleotide sequence ID" value="NZ_JSVA01000004.1"/>
</dbReference>
<comment type="caution">
    <text evidence="7">The sequence shown here is derived from an EMBL/GenBank/DDBJ whole genome shotgun (WGS) entry which is preliminary data.</text>
</comment>
<dbReference type="GO" id="GO:0006310">
    <property type="term" value="P:DNA recombination"/>
    <property type="evidence" value="ECO:0007669"/>
    <property type="project" value="UniProtKB-KW"/>
</dbReference>
<accession>A0A0L8ANX8</accession>
<dbReference type="Proteomes" id="UP000036908">
    <property type="component" value="Unassembled WGS sequence"/>
</dbReference>
<dbReference type="PROSITE" id="PS51900">
    <property type="entry name" value="CB"/>
    <property type="match status" value="1"/>
</dbReference>
<dbReference type="GO" id="GO:0015074">
    <property type="term" value="P:DNA integration"/>
    <property type="evidence" value="ECO:0007669"/>
    <property type="project" value="UniProtKB-KW"/>
</dbReference>
<dbReference type="AlphaFoldDB" id="A0A0L8ANX8"/>
<evidence type="ECO:0000256" key="4">
    <source>
        <dbReference type="PROSITE-ProRule" id="PRU01248"/>
    </source>
</evidence>
<feature type="domain" description="Tyr recombinase" evidence="5">
    <location>
        <begin position="177"/>
        <end position="353"/>
    </location>
</feature>
<dbReference type="InterPro" id="IPR011010">
    <property type="entry name" value="DNA_brk_join_enz"/>
</dbReference>
<evidence type="ECO:0000256" key="2">
    <source>
        <dbReference type="ARBA" id="ARBA00023125"/>
    </source>
</evidence>
<dbReference type="Pfam" id="PF12834">
    <property type="entry name" value="Phage_int_SAM_2"/>
    <property type="match status" value="1"/>
</dbReference>
<evidence type="ECO:0000259" key="6">
    <source>
        <dbReference type="PROSITE" id="PS51900"/>
    </source>
</evidence>
<dbReference type="Gene3D" id="1.10.443.10">
    <property type="entry name" value="Intergrase catalytic core"/>
    <property type="match status" value="1"/>
</dbReference>
<dbReference type="GO" id="GO:0003677">
    <property type="term" value="F:DNA binding"/>
    <property type="evidence" value="ECO:0007669"/>
    <property type="project" value="UniProtKB-UniRule"/>
</dbReference>
<evidence type="ECO:0000256" key="1">
    <source>
        <dbReference type="ARBA" id="ARBA00022908"/>
    </source>
</evidence>
<dbReference type="OrthoDB" id="9801717at2"/>
<evidence type="ECO:0000313" key="7">
    <source>
        <dbReference type="EMBL" id="KOF04168.1"/>
    </source>
</evidence>
<keyword evidence="1" id="KW-0229">DNA integration</keyword>
<dbReference type="PANTHER" id="PTHR30349">
    <property type="entry name" value="PHAGE INTEGRASE-RELATED"/>
    <property type="match status" value="1"/>
</dbReference>
<dbReference type="InterPro" id="IPR013762">
    <property type="entry name" value="Integrase-like_cat_sf"/>
</dbReference>
<dbReference type="InterPro" id="IPR024457">
    <property type="entry name" value="Putative_integrase_N"/>
</dbReference>
<feature type="domain" description="Core-binding (CB)" evidence="6">
    <location>
        <begin position="69"/>
        <end position="147"/>
    </location>
</feature>
<evidence type="ECO:0008006" key="9">
    <source>
        <dbReference type="Google" id="ProtNLM"/>
    </source>
</evidence>
<dbReference type="PROSITE" id="PS51898">
    <property type="entry name" value="TYR_RECOMBINASE"/>
    <property type="match status" value="1"/>
</dbReference>
<organism evidence="7 8">
    <name type="scientific">Roseivirga seohaensis subsp. aquiponti</name>
    <dbReference type="NCBI Taxonomy" id="1566026"/>
    <lineage>
        <taxon>Bacteria</taxon>
        <taxon>Pseudomonadati</taxon>
        <taxon>Bacteroidota</taxon>
        <taxon>Cytophagia</taxon>
        <taxon>Cytophagales</taxon>
        <taxon>Roseivirgaceae</taxon>
        <taxon>Roseivirga</taxon>
    </lineage>
</organism>
<dbReference type="Pfam" id="PF00589">
    <property type="entry name" value="Phage_integrase"/>
    <property type="match status" value="1"/>
</dbReference>